<keyword evidence="1" id="KW-0472">Membrane</keyword>
<reference evidence="4" key="1">
    <citation type="journal article" date="2014" name="PLoS ONE">
        <title>Transcriptome-Based Identification of ABC Transporters in the Western Tarnished Plant Bug Lygus hesperus.</title>
        <authorList>
            <person name="Hull J.J."/>
            <person name="Chaney K."/>
            <person name="Geib S.M."/>
            <person name="Fabrick J.A."/>
            <person name="Brent C.S."/>
            <person name="Walsh D."/>
            <person name="Lavine L.C."/>
        </authorList>
    </citation>
    <scope>NUCLEOTIDE SEQUENCE</scope>
</reference>
<evidence type="ECO:0000313" key="6">
    <source>
        <dbReference type="EMBL" id="JAG29243.1"/>
    </source>
</evidence>
<keyword evidence="1" id="KW-1133">Transmembrane helix</keyword>
<evidence type="ECO:0000313" key="7">
    <source>
        <dbReference type="EMBL" id="JAG29246.1"/>
    </source>
</evidence>
<protein>
    <submittedName>
        <fullName evidence="4">Receptor-type tyrosine-protein phosphatase N2</fullName>
    </submittedName>
</protein>
<evidence type="ECO:0000313" key="2">
    <source>
        <dbReference type="EMBL" id="JAG07019.1"/>
    </source>
</evidence>
<dbReference type="EMBL" id="GBHO01014362">
    <property type="protein sequence ID" value="JAG29242.1"/>
    <property type="molecule type" value="Transcribed_RNA"/>
</dbReference>
<keyword evidence="4" id="KW-0675">Receptor</keyword>
<evidence type="ECO:0000313" key="3">
    <source>
        <dbReference type="EMBL" id="JAG29240.1"/>
    </source>
</evidence>
<feature type="transmembrane region" description="Helical" evidence="1">
    <location>
        <begin position="90"/>
        <end position="113"/>
    </location>
</feature>
<reference evidence="4" key="2">
    <citation type="submission" date="2014-07" db="EMBL/GenBank/DDBJ databases">
        <authorList>
            <person name="Hull J."/>
        </authorList>
    </citation>
    <scope>NUCLEOTIDE SEQUENCE</scope>
</reference>
<gene>
    <name evidence="4" type="primary">Ptprn2_2</name>
    <name evidence="3" type="synonym">Ptprn2_3</name>
    <name evidence="6" type="synonym">Ptprn2_4</name>
    <name evidence="5" type="synonym">Ptprn2_5</name>
    <name evidence="2" type="synonym">Ptprn2_6</name>
    <name evidence="7" type="synonym">Ptprn2_7</name>
    <name evidence="2" type="ORF">CM83_64731</name>
    <name evidence="7" type="ORF">CM83_64732</name>
    <name evidence="4" type="ORF">CM83_64734</name>
    <name evidence="3" type="ORF">CM83_64735</name>
    <name evidence="6" type="ORF">CM83_64736</name>
    <name evidence="5" type="ORF">CM83_64737</name>
</gene>
<name>A0A0A9YC84_LYGHE</name>
<dbReference type="EMBL" id="GBHO01014364">
    <property type="protein sequence ID" value="JAG29240.1"/>
    <property type="molecule type" value="Transcribed_RNA"/>
</dbReference>
<evidence type="ECO:0000313" key="4">
    <source>
        <dbReference type="EMBL" id="JAG29241.1"/>
    </source>
</evidence>
<evidence type="ECO:0000256" key="1">
    <source>
        <dbReference type="SAM" id="Phobius"/>
    </source>
</evidence>
<organism evidence="4">
    <name type="scientific">Lygus hesperus</name>
    <name type="common">Western plant bug</name>
    <dbReference type="NCBI Taxonomy" id="30085"/>
    <lineage>
        <taxon>Eukaryota</taxon>
        <taxon>Metazoa</taxon>
        <taxon>Ecdysozoa</taxon>
        <taxon>Arthropoda</taxon>
        <taxon>Hexapoda</taxon>
        <taxon>Insecta</taxon>
        <taxon>Pterygota</taxon>
        <taxon>Neoptera</taxon>
        <taxon>Paraneoptera</taxon>
        <taxon>Hemiptera</taxon>
        <taxon>Heteroptera</taxon>
        <taxon>Panheteroptera</taxon>
        <taxon>Cimicomorpha</taxon>
        <taxon>Miridae</taxon>
        <taxon>Mirini</taxon>
        <taxon>Lygus</taxon>
    </lineage>
</organism>
<feature type="transmembrane region" description="Helical" evidence="1">
    <location>
        <begin position="133"/>
        <end position="152"/>
    </location>
</feature>
<proteinExistence type="predicted"/>
<dbReference type="EMBL" id="GBHO01036585">
    <property type="protein sequence ID" value="JAG07019.1"/>
    <property type="molecule type" value="Transcribed_RNA"/>
</dbReference>
<accession>A0A0A9YC84</accession>
<dbReference type="EMBL" id="GBHO01014363">
    <property type="protein sequence ID" value="JAG29241.1"/>
    <property type="molecule type" value="Transcribed_RNA"/>
</dbReference>
<dbReference type="AlphaFoldDB" id="A0A0A9YC84"/>
<dbReference type="EMBL" id="GBHO01014361">
    <property type="protein sequence ID" value="JAG29243.1"/>
    <property type="molecule type" value="Transcribed_RNA"/>
</dbReference>
<evidence type="ECO:0000313" key="5">
    <source>
        <dbReference type="EMBL" id="JAG29242.1"/>
    </source>
</evidence>
<reference evidence="8" key="3">
    <citation type="submission" date="2014-09" db="EMBL/GenBank/DDBJ databases">
        <authorList>
            <person name="Magalhaes I.L.F."/>
            <person name="Oliveira U."/>
            <person name="Santos F.R."/>
            <person name="Vidigal T.H.D.A."/>
            <person name="Brescovit A.D."/>
            <person name="Santos A.J."/>
        </authorList>
    </citation>
    <scope>NUCLEOTIDE SEQUENCE</scope>
</reference>
<sequence>MLKATPLFRSLLSRSSITTQNLCLHRVPATSLKLIPKNPVWKLQGSSRSIMEGADREVSPSVEAALRTRDNVPNDFRIIYRAPHETYVKVTYMTAVIAIVTVPVLMAAIYLTGNFQTYPVQLDGLTLFETQNDAYLLVGLLCLTIFNVANTVSKYPMRIYRNPLENNYIGVFQHPIPGMIKRINFVAGDVTKGGGWIFKDSTFTIRKKKKVLLIPENFSTPFELERMTIAPPKDSPVEKQKRRSRMV</sequence>
<dbReference type="EMBL" id="GBRD01013065">
    <property type="protein sequence ID" value="JAG52761.1"/>
    <property type="molecule type" value="Transcribed_RNA"/>
</dbReference>
<evidence type="ECO:0000313" key="8">
    <source>
        <dbReference type="EMBL" id="JAG52761.1"/>
    </source>
</evidence>
<keyword evidence="1" id="KW-0812">Transmembrane</keyword>
<dbReference type="EMBL" id="GBHO01014358">
    <property type="protein sequence ID" value="JAG29246.1"/>
    <property type="molecule type" value="Transcribed_RNA"/>
</dbReference>